<organism evidence="2 3">
    <name type="scientific">Halomicrobium mukohataei</name>
    <dbReference type="NCBI Taxonomy" id="57705"/>
    <lineage>
        <taxon>Archaea</taxon>
        <taxon>Methanobacteriati</taxon>
        <taxon>Methanobacteriota</taxon>
        <taxon>Stenosarchaea group</taxon>
        <taxon>Halobacteria</taxon>
        <taxon>Halobacteriales</taxon>
        <taxon>Haloarculaceae</taxon>
        <taxon>Halomicrobium</taxon>
    </lineage>
</organism>
<evidence type="ECO:0000313" key="2">
    <source>
        <dbReference type="EMBL" id="NLV11560.1"/>
    </source>
</evidence>
<comment type="caution">
    <text evidence="2">The sequence shown here is derived from an EMBL/GenBank/DDBJ whole genome shotgun (WGS) entry which is preliminary data.</text>
</comment>
<protein>
    <recommendedName>
        <fullName evidence="4">PGF-CTERM sorting domain-containing protein</fullName>
    </recommendedName>
</protein>
<dbReference type="Gene3D" id="2.60.40.10">
    <property type="entry name" value="Immunoglobulins"/>
    <property type="match status" value="1"/>
</dbReference>
<reference evidence="2" key="1">
    <citation type="submission" date="2019-12" db="EMBL/GenBank/DDBJ databases">
        <title>Whole-genome sequence of Halomicrobium mukohataei pws1.</title>
        <authorList>
            <person name="Verma D.K."/>
            <person name="Gopal K."/>
            <person name="Prasad E.S."/>
        </authorList>
    </citation>
    <scope>NUCLEOTIDE SEQUENCE</scope>
    <source>
        <strain evidence="2">Pws1</strain>
    </source>
</reference>
<feature type="compositionally biased region" description="Low complexity" evidence="1">
    <location>
        <begin position="142"/>
        <end position="157"/>
    </location>
</feature>
<dbReference type="AlphaFoldDB" id="A0A847UIW1"/>
<dbReference type="InterPro" id="IPR013783">
    <property type="entry name" value="Ig-like_fold"/>
</dbReference>
<evidence type="ECO:0000256" key="1">
    <source>
        <dbReference type="SAM" id="MobiDB-lite"/>
    </source>
</evidence>
<dbReference type="EMBL" id="WOYG01000001">
    <property type="protein sequence ID" value="NLV11560.1"/>
    <property type="molecule type" value="Genomic_DNA"/>
</dbReference>
<dbReference type="RefSeq" id="WP_170095217.1">
    <property type="nucleotide sequence ID" value="NZ_WOYG01000001.1"/>
</dbReference>
<dbReference type="OrthoDB" id="293592at2157"/>
<proteinExistence type="predicted"/>
<evidence type="ECO:0000313" key="3">
    <source>
        <dbReference type="Proteomes" id="UP000608662"/>
    </source>
</evidence>
<name>A0A847UIW1_9EURY</name>
<evidence type="ECO:0008006" key="4">
    <source>
        <dbReference type="Google" id="ProtNLM"/>
    </source>
</evidence>
<accession>A0A847UIW1</accession>
<dbReference type="NCBIfam" id="NF045517">
    <property type="entry name" value="halo_surf_dom"/>
    <property type="match status" value="1"/>
</dbReference>
<feature type="region of interest" description="Disordered" evidence="1">
    <location>
        <begin position="140"/>
        <end position="168"/>
    </location>
</feature>
<sequence>MTRQRPLALVLVAVLVGAALTGGIAAQTDSTETPTASFTHEETLTLESGPDQQIRGTTSLEAGTKVTVRIRSANASDPFMARPTATVDENGTFTVTANLSDMSPGTTFTATLRIDGEAYAETTGQIVECTTACDSTTETERATAATASSTASPTGETVTESTPTASDGPGFGVLGALAGLALTLSGLVSTRN</sequence>
<dbReference type="Proteomes" id="UP000608662">
    <property type="component" value="Unassembled WGS sequence"/>
</dbReference>
<gene>
    <name evidence="2" type="ORF">GOC74_16655</name>
</gene>